<evidence type="ECO:0000313" key="1">
    <source>
        <dbReference type="EMBL" id="PTQ29392.1"/>
    </source>
</evidence>
<evidence type="ECO:0000313" key="2">
    <source>
        <dbReference type="Proteomes" id="UP000244005"/>
    </source>
</evidence>
<name>A0A2R6W6D8_MARPO</name>
<keyword evidence="2" id="KW-1185">Reference proteome</keyword>
<dbReference type="PANTHER" id="PTHR31215">
    <property type="entry name" value="OS05G0510400 PROTEIN-RELATED"/>
    <property type="match status" value="1"/>
</dbReference>
<dbReference type="InterPro" id="IPR044809">
    <property type="entry name" value="AUF1-like"/>
</dbReference>
<dbReference type="EMBL" id="KZ772947">
    <property type="protein sequence ID" value="PTQ29392.1"/>
    <property type="molecule type" value="Genomic_DNA"/>
</dbReference>
<dbReference type="OrthoDB" id="812961at2759"/>
<dbReference type="AlphaFoldDB" id="A0A2R6W6D8"/>
<gene>
    <name evidence="1" type="ORF">MARPO_0142s0022</name>
</gene>
<proteinExistence type="predicted"/>
<organism evidence="1 2">
    <name type="scientific">Marchantia polymorpha</name>
    <name type="common">Common liverwort</name>
    <name type="synonym">Marchantia aquatica</name>
    <dbReference type="NCBI Taxonomy" id="3197"/>
    <lineage>
        <taxon>Eukaryota</taxon>
        <taxon>Viridiplantae</taxon>
        <taxon>Streptophyta</taxon>
        <taxon>Embryophyta</taxon>
        <taxon>Marchantiophyta</taxon>
        <taxon>Marchantiopsida</taxon>
        <taxon>Marchantiidae</taxon>
        <taxon>Marchantiales</taxon>
        <taxon>Marchantiaceae</taxon>
        <taxon>Marchantia</taxon>
    </lineage>
</organism>
<dbReference type="Proteomes" id="UP000244005">
    <property type="component" value="Unassembled WGS sequence"/>
</dbReference>
<dbReference type="Gramene" id="Mp3g18720.2">
    <property type="protein sequence ID" value="Mp3g18720.2.cds1"/>
    <property type="gene ID" value="Mp3g18720"/>
</dbReference>
<sequence length="330" mass="36561">MAELMDRLSDSLLLEILERVADVNSLGRLKAVSKRMQQLVQQVSVVVVKVDSVVAGEESSLSARERILTHFVQFVVGRIVRPLHALQHLLGREKRIVAEVSRHTPLEVLRNFRAVQSLRIVLPRGDVIENGVLLRWKAEFGSSLESCVMLGADSVINAGIQKSEHTKSVPLDNGRIPESFYGGDMKLRVIWTISCFFAASQRHTLLQEILLDHPTLEHVMVLDADGQGTMCMDRDQLLDFQAKAAGVVSPILSRGQVPLLNIKLWYAPVLDLPGGIRLKGASLIAIRPSNQPVGKQVEAYVSDAFEEPYTTAASSLIRRHPPLKHELLLG</sequence>
<protein>
    <recommendedName>
        <fullName evidence="3">F-box domain-containing protein</fullName>
    </recommendedName>
</protein>
<evidence type="ECO:0008006" key="3">
    <source>
        <dbReference type="Google" id="ProtNLM"/>
    </source>
</evidence>
<accession>A0A2R6W6D8</accession>
<dbReference type="Gramene" id="Mp3g18720.1">
    <property type="protein sequence ID" value="Mp3g18720.1.cds1"/>
    <property type="gene ID" value="Mp3g18720"/>
</dbReference>
<reference evidence="2" key="1">
    <citation type="journal article" date="2017" name="Cell">
        <title>Insights into land plant evolution garnered from the Marchantia polymorpha genome.</title>
        <authorList>
            <person name="Bowman J.L."/>
            <person name="Kohchi T."/>
            <person name="Yamato K.T."/>
            <person name="Jenkins J."/>
            <person name="Shu S."/>
            <person name="Ishizaki K."/>
            <person name="Yamaoka S."/>
            <person name="Nishihama R."/>
            <person name="Nakamura Y."/>
            <person name="Berger F."/>
            <person name="Adam C."/>
            <person name="Aki S.S."/>
            <person name="Althoff F."/>
            <person name="Araki T."/>
            <person name="Arteaga-Vazquez M.A."/>
            <person name="Balasubrmanian S."/>
            <person name="Barry K."/>
            <person name="Bauer D."/>
            <person name="Boehm C.R."/>
            <person name="Briginshaw L."/>
            <person name="Caballero-Perez J."/>
            <person name="Catarino B."/>
            <person name="Chen F."/>
            <person name="Chiyoda S."/>
            <person name="Chovatia M."/>
            <person name="Davies K.M."/>
            <person name="Delmans M."/>
            <person name="Demura T."/>
            <person name="Dierschke T."/>
            <person name="Dolan L."/>
            <person name="Dorantes-Acosta A.E."/>
            <person name="Eklund D.M."/>
            <person name="Florent S.N."/>
            <person name="Flores-Sandoval E."/>
            <person name="Fujiyama A."/>
            <person name="Fukuzawa H."/>
            <person name="Galik B."/>
            <person name="Grimanelli D."/>
            <person name="Grimwood J."/>
            <person name="Grossniklaus U."/>
            <person name="Hamada T."/>
            <person name="Haseloff J."/>
            <person name="Hetherington A.J."/>
            <person name="Higo A."/>
            <person name="Hirakawa Y."/>
            <person name="Hundley H.N."/>
            <person name="Ikeda Y."/>
            <person name="Inoue K."/>
            <person name="Inoue S.I."/>
            <person name="Ishida S."/>
            <person name="Jia Q."/>
            <person name="Kakita M."/>
            <person name="Kanazawa T."/>
            <person name="Kawai Y."/>
            <person name="Kawashima T."/>
            <person name="Kennedy M."/>
            <person name="Kinose K."/>
            <person name="Kinoshita T."/>
            <person name="Kohara Y."/>
            <person name="Koide E."/>
            <person name="Komatsu K."/>
            <person name="Kopischke S."/>
            <person name="Kubo M."/>
            <person name="Kyozuka J."/>
            <person name="Lagercrantz U."/>
            <person name="Lin S.S."/>
            <person name="Lindquist E."/>
            <person name="Lipzen A.M."/>
            <person name="Lu C.W."/>
            <person name="De Luna E."/>
            <person name="Martienssen R.A."/>
            <person name="Minamino N."/>
            <person name="Mizutani M."/>
            <person name="Mizutani M."/>
            <person name="Mochizuki N."/>
            <person name="Monte I."/>
            <person name="Mosher R."/>
            <person name="Nagasaki H."/>
            <person name="Nakagami H."/>
            <person name="Naramoto S."/>
            <person name="Nishitani K."/>
            <person name="Ohtani M."/>
            <person name="Okamoto T."/>
            <person name="Okumura M."/>
            <person name="Phillips J."/>
            <person name="Pollak B."/>
            <person name="Reinders A."/>
            <person name="Rovekamp M."/>
            <person name="Sano R."/>
            <person name="Sawa S."/>
            <person name="Schmid M.W."/>
            <person name="Shirakawa M."/>
            <person name="Solano R."/>
            <person name="Spunde A."/>
            <person name="Suetsugu N."/>
            <person name="Sugano S."/>
            <person name="Sugiyama A."/>
            <person name="Sun R."/>
            <person name="Suzuki Y."/>
            <person name="Takenaka M."/>
            <person name="Takezawa D."/>
            <person name="Tomogane H."/>
            <person name="Tsuzuki M."/>
            <person name="Ueda T."/>
            <person name="Umeda M."/>
            <person name="Ward J.M."/>
            <person name="Watanabe Y."/>
            <person name="Yazaki K."/>
            <person name="Yokoyama R."/>
            <person name="Yoshitake Y."/>
            <person name="Yotsui I."/>
            <person name="Zachgo S."/>
            <person name="Schmutz J."/>
        </authorList>
    </citation>
    <scope>NUCLEOTIDE SEQUENCE [LARGE SCALE GENOMIC DNA]</scope>
    <source>
        <strain evidence="2">Tak-1</strain>
    </source>
</reference>